<evidence type="ECO:0000313" key="1">
    <source>
        <dbReference type="EMBL" id="AOZ63801.1"/>
    </source>
</evidence>
<keyword evidence="2" id="KW-1185">Reference proteome</keyword>
<organism evidence="1 2">
    <name type="scientific">Rhodococcus phage Weasels2</name>
    <dbReference type="NCBI Taxonomy" id="1897437"/>
    <lineage>
        <taxon>Viruses</taxon>
        <taxon>Duplodnaviria</taxon>
        <taxon>Heunggongvirae</taxon>
        <taxon>Uroviricota</taxon>
        <taxon>Caudoviricetes</taxon>
        <taxon>Weaselvirus</taxon>
        <taxon>Weaselvirus weasel</taxon>
    </lineage>
</organism>
<dbReference type="Proteomes" id="UP000224902">
    <property type="component" value="Segment"/>
</dbReference>
<name>A0A1I9SAJ5_9CAUD</name>
<sequence length="56" mass="6395">MIYHNANEIPDEAIVTDNRGVQWTGAELKASRKDLTKRVPFFTSNSYLSHKDIDNS</sequence>
<accession>A0A1I9SAJ5</accession>
<proteinExistence type="predicted"/>
<gene>
    <name evidence="1" type="ORF">SEA_WEASELS2_223</name>
</gene>
<dbReference type="EMBL" id="KX774321">
    <property type="protein sequence ID" value="AOZ63801.1"/>
    <property type="molecule type" value="Genomic_DNA"/>
</dbReference>
<reference evidence="2" key="1">
    <citation type="submission" date="2016-08" db="EMBL/GenBank/DDBJ databases">
        <authorList>
            <person name="Seilhamer J.J."/>
        </authorList>
    </citation>
    <scope>NUCLEOTIDE SEQUENCE [LARGE SCALE GENOMIC DNA]</scope>
</reference>
<protein>
    <submittedName>
        <fullName evidence="1">Uncharacterized protein</fullName>
    </submittedName>
</protein>
<evidence type="ECO:0000313" key="2">
    <source>
        <dbReference type="Proteomes" id="UP000224902"/>
    </source>
</evidence>